<proteinExistence type="inferred from homology"/>
<comment type="similarity">
    <text evidence="1">Belongs to the NAD(P)-dependent epimerase/dehydratase family. SDR39U1 subfamily.</text>
</comment>
<accession>A0ABW9RKW3</accession>
<dbReference type="EMBL" id="SMLW01000430">
    <property type="protein sequence ID" value="MTI24580.1"/>
    <property type="molecule type" value="Genomic_DNA"/>
</dbReference>
<dbReference type="InterPro" id="IPR013549">
    <property type="entry name" value="DUF1731"/>
</dbReference>
<evidence type="ECO:0000259" key="2">
    <source>
        <dbReference type="Pfam" id="PF01370"/>
    </source>
</evidence>
<keyword evidence="5" id="KW-1185">Reference proteome</keyword>
<dbReference type="InterPro" id="IPR010099">
    <property type="entry name" value="SDR39U1"/>
</dbReference>
<dbReference type="Gene3D" id="3.40.50.720">
    <property type="entry name" value="NAD(P)-binding Rossmann-like Domain"/>
    <property type="match status" value="1"/>
</dbReference>
<feature type="domain" description="DUF1731" evidence="3">
    <location>
        <begin position="254"/>
        <end position="301"/>
    </location>
</feature>
<name>A0ABW9RKW3_9BACT</name>
<feature type="domain" description="NAD-dependent epimerase/dehydratase" evidence="2">
    <location>
        <begin position="4"/>
        <end position="225"/>
    </location>
</feature>
<dbReference type="PANTHER" id="PTHR11092:SF0">
    <property type="entry name" value="EPIMERASE FAMILY PROTEIN SDR39U1"/>
    <property type="match status" value="1"/>
</dbReference>
<organism evidence="4 5">
    <name type="scientific">Fulvivirga kasyanovii</name>
    <dbReference type="NCBI Taxonomy" id="396812"/>
    <lineage>
        <taxon>Bacteria</taxon>
        <taxon>Pseudomonadati</taxon>
        <taxon>Bacteroidota</taxon>
        <taxon>Cytophagia</taxon>
        <taxon>Cytophagales</taxon>
        <taxon>Fulvivirgaceae</taxon>
        <taxon>Fulvivirga</taxon>
    </lineage>
</organism>
<dbReference type="InterPro" id="IPR001509">
    <property type="entry name" value="Epimerase_deHydtase"/>
</dbReference>
<sequence length="303" mass="33654">MKKIVIAGGSGFLGTCLASFYSRKGYEISILSRRHTIDHGNIAYYKWDAKNPGLWTDALEGADAIINLNGKSVDCRYTEKNKQLIYDTRIDATLAIGNAIVHCKQPPKVWLNAASATIYRHSLDKDMTETDGETGTGFSVDVCKKWEAAFNHFNLPMTRKITLRTGIVLGRSGGPLLPLRNLAKMGMGGKQGSGKQYFSWLHENDFVHIVDFLINNRTSCGIYNVTSPSVITNAQLMRVLRDAVGMPLGIPLTKPVLELGAWLIGTETELILKSRKVIPERLLSEGYKFYFEHINAAIKDLMA</sequence>
<evidence type="ECO:0000259" key="3">
    <source>
        <dbReference type="Pfam" id="PF08338"/>
    </source>
</evidence>
<dbReference type="InterPro" id="IPR036291">
    <property type="entry name" value="NAD(P)-bd_dom_sf"/>
</dbReference>
<reference evidence="4 5" key="1">
    <citation type="submission" date="2019-02" db="EMBL/GenBank/DDBJ databases">
        <authorList>
            <person name="Goldberg S.R."/>
            <person name="Haltli B.A."/>
            <person name="Correa H."/>
            <person name="Russell K.G."/>
        </authorList>
    </citation>
    <scope>NUCLEOTIDE SEQUENCE [LARGE SCALE GENOMIC DNA]</scope>
    <source>
        <strain evidence="4 5">JCM 16186</strain>
    </source>
</reference>
<dbReference type="PANTHER" id="PTHR11092">
    <property type="entry name" value="SUGAR NUCLEOTIDE EPIMERASE RELATED"/>
    <property type="match status" value="1"/>
</dbReference>
<evidence type="ECO:0000313" key="5">
    <source>
        <dbReference type="Proteomes" id="UP000798808"/>
    </source>
</evidence>
<dbReference type="Pfam" id="PF08338">
    <property type="entry name" value="DUF1731"/>
    <property type="match status" value="1"/>
</dbReference>
<gene>
    <name evidence="4" type="ORF">E1163_06450</name>
</gene>
<dbReference type="SUPFAM" id="SSF51735">
    <property type="entry name" value="NAD(P)-binding Rossmann-fold domains"/>
    <property type="match status" value="1"/>
</dbReference>
<dbReference type="NCBIfam" id="TIGR01777">
    <property type="entry name" value="yfcH"/>
    <property type="match status" value="1"/>
</dbReference>
<evidence type="ECO:0000313" key="4">
    <source>
        <dbReference type="EMBL" id="MTI24580.1"/>
    </source>
</evidence>
<dbReference type="Proteomes" id="UP000798808">
    <property type="component" value="Unassembled WGS sequence"/>
</dbReference>
<dbReference type="Pfam" id="PF01370">
    <property type="entry name" value="Epimerase"/>
    <property type="match status" value="1"/>
</dbReference>
<evidence type="ECO:0000256" key="1">
    <source>
        <dbReference type="ARBA" id="ARBA00009353"/>
    </source>
</evidence>
<comment type="caution">
    <text evidence="4">The sequence shown here is derived from an EMBL/GenBank/DDBJ whole genome shotgun (WGS) entry which is preliminary data.</text>
</comment>
<protein>
    <submittedName>
        <fullName evidence="4">TIGR01777 family protein</fullName>
    </submittedName>
</protein>
<dbReference type="RefSeq" id="WP_155170623.1">
    <property type="nucleotide sequence ID" value="NZ_BAAAFL010000012.1"/>
</dbReference>